<evidence type="ECO:0000313" key="4">
    <source>
        <dbReference type="EMBL" id="KAK2957025.1"/>
    </source>
</evidence>
<feature type="compositionally biased region" description="Basic and acidic residues" evidence="1">
    <location>
        <begin position="2647"/>
        <end position="2658"/>
    </location>
</feature>
<dbReference type="PROSITE" id="PS50011">
    <property type="entry name" value="PROTEIN_KINASE_DOM"/>
    <property type="match status" value="1"/>
</dbReference>
<proteinExistence type="predicted"/>
<evidence type="ECO:0000259" key="3">
    <source>
        <dbReference type="PROSITE" id="PS50011"/>
    </source>
</evidence>
<gene>
    <name evidence="4" type="ORF">BLNAU_8100</name>
</gene>
<name>A0ABQ9XZY1_9EUKA</name>
<feature type="region of interest" description="Disordered" evidence="1">
    <location>
        <begin position="2647"/>
        <end position="2666"/>
    </location>
</feature>
<dbReference type="EMBL" id="JARBJD010000050">
    <property type="protein sequence ID" value="KAK2957025.1"/>
    <property type="molecule type" value="Genomic_DNA"/>
</dbReference>
<feature type="domain" description="Protein kinase" evidence="3">
    <location>
        <begin position="2339"/>
        <end position="2643"/>
    </location>
</feature>
<evidence type="ECO:0000313" key="5">
    <source>
        <dbReference type="Proteomes" id="UP001281761"/>
    </source>
</evidence>
<reference evidence="4 5" key="1">
    <citation type="journal article" date="2022" name="bioRxiv">
        <title>Genomics of Preaxostyla Flagellates Illuminates Evolutionary Transitions and the Path Towards Mitochondrial Loss.</title>
        <authorList>
            <person name="Novak L.V.F."/>
            <person name="Treitli S.C."/>
            <person name="Pyrih J."/>
            <person name="Halakuc P."/>
            <person name="Pipaliya S.V."/>
            <person name="Vacek V."/>
            <person name="Brzon O."/>
            <person name="Soukal P."/>
            <person name="Eme L."/>
            <person name="Dacks J.B."/>
            <person name="Karnkowska A."/>
            <person name="Elias M."/>
            <person name="Hampl V."/>
        </authorList>
    </citation>
    <scope>NUCLEOTIDE SEQUENCE [LARGE SCALE GENOMIC DNA]</scope>
    <source>
        <strain evidence="4">NAU3</strain>
        <tissue evidence="4">Gut</tissue>
    </source>
</reference>
<dbReference type="InterPro" id="IPR011050">
    <property type="entry name" value="Pectin_lyase_fold/virulence"/>
</dbReference>
<dbReference type="PANTHER" id="PTHR44329:SF246">
    <property type="entry name" value="SERINE_THREONINE-PROTEIN KINASE TNNI3K"/>
    <property type="match status" value="1"/>
</dbReference>
<keyword evidence="5" id="KW-1185">Reference proteome</keyword>
<evidence type="ECO:0000256" key="2">
    <source>
        <dbReference type="SAM" id="Phobius"/>
    </source>
</evidence>
<accession>A0ABQ9XZY1</accession>
<dbReference type="InterPro" id="IPR051681">
    <property type="entry name" value="Ser/Thr_Kinases-Pseudokinases"/>
</dbReference>
<dbReference type="InterPro" id="IPR011009">
    <property type="entry name" value="Kinase-like_dom_sf"/>
</dbReference>
<dbReference type="InterPro" id="IPR001245">
    <property type="entry name" value="Ser-Thr/Tyr_kinase_cat_dom"/>
</dbReference>
<evidence type="ECO:0000256" key="1">
    <source>
        <dbReference type="SAM" id="MobiDB-lite"/>
    </source>
</evidence>
<keyword evidence="2" id="KW-0812">Transmembrane</keyword>
<sequence>MESKSCRISFSFSRTPRHGCSSLATISSSSVRIYESRVISNSERTPFVVVGENGWEETSISLIGCSHTSSCFPSLLPLASLESRSASSASPFDVDVAQNVEIASHGLWIRDASLIVGTGPLFDFCGFGSQLERKETCFVKTTLSSSCILNTTSDFTGSVARERKAQDGGSDVGLVSGVSQLLIGSCVSSCTNHLYGTAIHDLNLGGSVLCQNTSFTHTTSTLDYHNEHKTQQTELKTQNVLHRFSLCTFKDGYAGGSAGAIHLYNSDADLEIESCSFDSCTAGFAGGALYITTINGQSTFTLLSTSFVGCKSNSGKAGSLLLSQSSLVIISDTIFRNSNSTAGGGAMTIYQWNAQSSRDAISNCLFMNCRTTASSYGGGGIEFSHCSSIHLESVSFRECTSSTNTGYDMFFDSSDTQTYPHPTVSLSTVSNCDSTSTPTITSRRIHPTNIVSGTVLPTPSQTATIQSLTAQLSGSTEAEMVVILNKAVSGRLLLLVSNAQGKSRTDKSKAPNIDRVLAFTLSSNVGQMAVSIGETGLLQLPLEDYRIGAASLSGYNVSFSTTPITVVTLNPTLLSANCVLDESHTKIVLNLEGSDMDGNTFVFTLHDKSTFEATFASSKASVTLELTGEGAEWKENMMFVIVSGKKKNSDSISVSIPTPCFFTIPEGPRLTNVEVSELNEDKTGVTLSFTSRQLKGDEDFEVTIQKVGGDETKVMTLSTDSEGQIISQTVVLFPSGSNTEGWKNWIVFGESYKVVGVSWKRSQGDVAVQFSSIGFDMPVEVVRVSSADCSKDSATSTIVSIVGVGFVVDETYTLTLSGTPTSDSTSSDSHTATITVKATTQTAAQSSALSLSASSEESLRFGFTYEITAITNGTVDGVVKGGEFDTPSEPSVTSISRKLKDGDAKTIEISISGSNIPDGLYNLVLKKTGSTKETDLPIKFVGSTGKVEIEVFSSSALEYGATYEVLSLSSSSLRVALPKEPTDRSLTMPDTPARVMSVSCELSGELKTHAKIVISGEKLPSGKTLSVKVKEVDPTGILIESEIELSEMEITSEESTEPIEIEVYEVTNPCLKFGKTYELISLAISDTSSCILDESVRFSVPCKPVRVTSASCTDTNPNWTVVTVEGSEFVTGGFYTVTLSGTPTSDSTSSDSHTATITVKATTQTAAQSSALSLSASSEESLRFGFTYEITAITNGTEAGVVKGGEFDTPSEPSVTSISRKLKDGDAKTIEISISGSNIPDGLYNLVLKKTGSTKETDLPIKFVGSTGKVEIEVFSSSALEYGATYEVLSLSSSSLRVALPKEPTDRSLTMPDTPARVMSVSCELSGELKTHAKIVISGANLPSGKTLSVKVKEVDPTGSLIGSEIELPETEITSEESTEPIEIEVYEASEPCLKFGKTYELISLAISDTSSCILDESVRFSVPCKPVRVTSASCTDTNPNWTVVTVEGSEFVTGGFYTVTLSGTPTSDSTSSDSHTATITVKATTQTAAQSSALSLSASSEESLRFGFTYEITAITNGTEAGVVKGGEFDTPSEPSVTSISRKLKDGDAKTIEISISGSNIPDGLYNLVLKKTGSTKETDLPIKFVGSTGKVEIEVFSSSALEYGATYEVLSLSSSSLRVALPKEPTDRSLTMPDTPARVMSVSCELSGELKTHAKIVISGANLPSGKTLSVKVKEVDPTGSLIGSEIELPETEITSEESTEPIEIEVYEASEPCLKFGKTYELISLAISDTASCILDESVRFSVPIEPVRVTSASCTDTNPNWTVVTVKGSGFVSGEFYTVTVYGSPINSPSPPPSPLHEASFVVTASSDQLATSSALQLYPVDGRLLRYLYSYTITKITNGTEDGVIHSGVFETREDIERDEGMITKTMIVPANSLNASMIVELSGSNLPSGTVGSMTLNDSFTFDVSFSSDTFGRSEVIALGVSGSLAFGKVYKITELCDSNMKKIEIEEAEITTLSKPSKLSFYVCGTEASAGVDHSGADPETCFGIKSAWNSATSLGISDTAMRIVTSADLTSPLVVTTSVPFTLLSFQSEPATLQARPSASQPNCVLVSVKEEAECRLTLLTVIADLSGSSFKLVSASKGTVVIRSCSIEGRGGSGSNNEDVSICGWSRGFIELIETDTELNGVTLKGIEVGGIWMRGGKLNVTAGVFSQNGPSITDFPSARQNIHCEGEGMLVIDSLAKGDGTKNHPSAWIDATDCLMAGDEDIIEAPLFIPTLLPNSSSSFNSSSNQYRIVVVGSSLFPCGLSLEVSSQKGDKRESVEFALSGSSDGFSSFSESEIVVTLASSSLSSLHTSEEWKGCLLFGNNQSSSSFVIRSPSSDQKQAEGGVTSRGWIVGLVVGIGILALIVILLLVVLGLRSRASKKGKTPNQSEMEETDQFEVKVDDVNELNRHSGDTSFYGMGSKSIVVESSASDFTQLAHSNAIRMEGDDLQEMVEVMNGENPVSVTQLTRNCSLYNRLHGTNPSGFSRMQVGLELARGVEQIAKTDSSAPILTTLSPHWIFLDSKDKVFFQTKAALTQGAFFGSGLGESTEKARNRERVEDQRWQAPEMVKGGVVAEMEKAAVFSLGILLWELETGEIPCKEVDAVNAQRAFGSGFQLNTTTITNKILAELIDKCVTPDVDSRPSLSEIVKTLEGLEENKQPAEVKLDAESTKNPPPAI</sequence>
<keyword evidence="2" id="KW-1133">Transmembrane helix</keyword>
<dbReference type="Gene3D" id="1.10.510.10">
    <property type="entry name" value="Transferase(Phosphotransferase) domain 1"/>
    <property type="match status" value="1"/>
</dbReference>
<dbReference type="InterPro" id="IPR000719">
    <property type="entry name" value="Prot_kinase_dom"/>
</dbReference>
<dbReference type="Proteomes" id="UP001281761">
    <property type="component" value="Unassembled WGS sequence"/>
</dbReference>
<protein>
    <recommendedName>
        <fullName evidence="3">Protein kinase domain-containing protein</fullName>
    </recommendedName>
</protein>
<keyword evidence="2" id="KW-0472">Membrane</keyword>
<feature type="transmembrane region" description="Helical" evidence="2">
    <location>
        <begin position="2339"/>
        <end position="2363"/>
    </location>
</feature>
<dbReference type="SUPFAM" id="SSF56112">
    <property type="entry name" value="Protein kinase-like (PK-like)"/>
    <property type="match status" value="1"/>
</dbReference>
<organism evidence="4 5">
    <name type="scientific">Blattamonas nauphoetae</name>
    <dbReference type="NCBI Taxonomy" id="2049346"/>
    <lineage>
        <taxon>Eukaryota</taxon>
        <taxon>Metamonada</taxon>
        <taxon>Preaxostyla</taxon>
        <taxon>Oxymonadida</taxon>
        <taxon>Blattamonas</taxon>
    </lineage>
</organism>
<comment type="caution">
    <text evidence="4">The sequence shown here is derived from an EMBL/GenBank/DDBJ whole genome shotgun (WGS) entry which is preliminary data.</text>
</comment>
<dbReference type="Pfam" id="PF07714">
    <property type="entry name" value="PK_Tyr_Ser-Thr"/>
    <property type="match status" value="1"/>
</dbReference>
<dbReference type="SUPFAM" id="SSF51126">
    <property type="entry name" value="Pectin lyase-like"/>
    <property type="match status" value="1"/>
</dbReference>
<dbReference type="PANTHER" id="PTHR44329">
    <property type="entry name" value="SERINE/THREONINE-PROTEIN KINASE TNNI3K-RELATED"/>
    <property type="match status" value="1"/>
</dbReference>